<accession>G4TM58</accession>
<sequence length="94" mass="10648">MSPERVAFVVEEYGTIRVLWETFRHARIQEQTAIMAKAAERVAPVGNSSQTRPPETKVVKAELLLANLGKGRRRIGNELSSKIYDLFIKDEYDG</sequence>
<dbReference type="InterPro" id="IPR042530">
    <property type="entry name" value="EME1/EME2_C"/>
</dbReference>
<dbReference type="EMBL" id="CAFZ01000162">
    <property type="protein sequence ID" value="CCA72401.1"/>
    <property type="molecule type" value="Genomic_DNA"/>
</dbReference>
<dbReference type="OrthoDB" id="5963188at2759"/>
<dbReference type="InParanoid" id="G4TM58"/>
<evidence type="ECO:0000313" key="2">
    <source>
        <dbReference type="Proteomes" id="UP000007148"/>
    </source>
</evidence>
<dbReference type="HOGENOM" id="CLU_2386995_0_0_1"/>
<name>G4TM58_SERID</name>
<evidence type="ECO:0000313" key="1">
    <source>
        <dbReference type="EMBL" id="CCA72401.1"/>
    </source>
</evidence>
<protein>
    <submittedName>
        <fullName evidence="1">Uncharacterized protein</fullName>
    </submittedName>
</protein>
<organism evidence="1 2">
    <name type="scientific">Serendipita indica (strain DSM 11827)</name>
    <name type="common">Root endophyte fungus</name>
    <name type="synonym">Piriformospora indica</name>
    <dbReference type="NCBI Taxonomy" id="1109443"/>
    <lineage>
        <taxon>Eukaryota</taxon>
        <taxon>Fungi</taxon>
        <taxon>Dikarya</taxon>
        <taxon>Basidiomycota</taxon>
        <taxon>Agaricomycotina</taxon>
        <taxon>Agaricomycetes</taxon>
        <taxon>Sebacinales</taxon>
        <taxon>Serendipitaceae</taxon>
        <taxon>Serendipita</taxon>
    </lineage>
</organism>
<comment type="caution">
    <text evidence="1">The sequence shown here is derived from an EMBL/GenBank/DDBJ whole genome shotgun (WGS) entry which is preliminary data.</text>
</comment>
<reference evidence="1 2" key="1">
    <citation type="journal article" date="2011" name="PLoS Pathog.">
        <title>Endophytic Life Strategies Decoded by Genome and Transcriptome Analyses of the Mutualistic Root Symbiont Piriformospora indica.</title>
        <authorList>
            <person name="Zuccaro A."/>
            <person name="Lahrmann U."/>
            <person name="Guldener U."/>
            <person name="Langen G."/>
            <person name="Pfiffi S."/>
            <person name="Biedenkopf D."/>
            <person name="Wong P."/>
            <person name="Samans B."/>
            <person name="Grimm C."/>
            <person name="Basiewicz M."/>
            <person name="Murat C."/>
            <person name="Martin F."/>
            <person name="Kogel K.H."/>
        </authorList>
    </citation>
    <scope>NUCLEOTIDE SEQUENCE [LARGE SCALE GENOMIC DNA]</scope>
    <source>
        <strain evidence="1 2">DSM 11827</strain>
    </source>
</reference>
<proteinExistence type="predicted"/>
<dbReference type="AlphaFoldDB" id="G4TM58"/>
<dbReference type="Proteomes" id="UP000007148">
    <property type="component" value="Unassembled WGS sequence"/>
</dbReference>
<dbReference type="Gene3D" id="1.10.150.670">
    <property type="entry name" value="Crossover junction endonuclease EME1, DNA-binding domain"/>
    <property type="match status" value="1"/>
</dbReference>
<keyword evidence="2" id="KW-1185">Reference proteome</keyword>
<dbReference type="STRING" id="1109443.G4TM58"/>
<gene>
    <name evidence="1" type="ORF">PIIN_06335</name>
</gene>